<reference evidence="2 3" key="1">
    <citation type="submission" date="2012-08" db="EMBL/GenBank/DDBJ databases">
        <title>The Genome Sequence of Barnesiella intestinihominis YIT 11860.</title>
        <authorList>
            <consortium name="The Broad Institute Genome Sequencing Platform"/>
            <person name="Earl A."/>
            <person name="Ward D."/>
            <person name="Feldgarden M."/>
            <person name="Gevers D."/>
            <person name="Morotomi M."/>
            <person name="Walker B."/>
            <person name="Young S.K."/>
            <person name="Zeng Q."/>
            <person name="Gargeya S."/>
            <person name="Fitzgerald M."/>
            <person name="Haas B."/>
            <person name="Abouelleil A."/>
            <person name="Alvarado L."/>
            <person name="Arachchi H.M."/>
            <person name="Berlin A.M."/>
            <person name="Chapman S.B."/>
            <person name="Goldberg J."/>
            <person name="Griggs A."/>
            <person name="Gujja S."/>
            <person name="Hansen M."/>
            <person name="Howarth C."/>
            <person name="Imamovic A."/>
            <person name="Larimer J."/>
            <person name="McCowen C."/>
            <person name="Montmayeur A."/>
            <person name="Murphy C."/>
            <person name="Neiman D."/>
            <person name="Pearson M."/>
            <person name="Priest M."/>
            <person name="Roberts A."/>
            <person name="Saif S."/>
            <person name="Shea T."/>
            <person name="Sisk P."/>
            <person name="Sykes S."/>
            <person name="Wortman J."/>
            <person name="Nusbaum C."/>
            <person name="Birren B."/>
        </authorList>
    </citation>
    <scope>NUCLEOTIDE SEQUENCE [LARGE SCALE GENOMIC DNA]</scope>
    <source>
        <strain evidence="2 3">YIT 11860</strain>
    </source>
</reference>
<evidence type="ECO:0000313" key="3">
    <source>
        <dbReference type="Proteomes" id="UP000006044"/>
    </source>
</evidence>
<dbReference type="Proteomes" id="UP000006044">
    <property type="component" value="Unassembled WGS sequence"/>
</dbReference>
<dbReference type="EMBL" id="ADLE01000015">
    <property type="protein sequence ID" value="EJZ62870.1"/>
    <property type="molecule type" value="Genomic_DNA"/>
</dbReference>
<dbReference type="PATRIC" id="fig|742726.3.peg.2322"/>
<organism evidence="2 3">
    <name type="scientific">Barnesiella intestinihominis YIT 11860</name>
    <dbReference type="NCBI Taxonomy" id="742726"/>
    <lineage>
        <taxon>Bacteria</taxon>
        <taxon>Pseudomonadati</taxon>
        <taxon>Bacteroidota</taxon>
        <taxon>Bacteroidia</taxon>
        <taxon>Bacteroidales</taxon>
        <taxon>Barnesiellaceae</taxon>
        <taxon>Barnesiella</taxon>
    </lineage>
</organism>
<dbReference type="OrthoDB" id="1081057at2"/>
<sequence length="594" mass="64492">MKKFLLSTLLFIGGILGSIQAEGPVFQWAKSLDGNPGNGGDNAHSLIKSSDGKILALAQFGSMKDNDPVYYGDDIVGYGCATQANSDNCNIVLLKLDSDGSKIWSLYSFSGDVSISSSSIAATSDGGAVLALKMRYASGMTDKTPAFKDAKNNTVTIQNWNTGYRTYYAVLLKVSSEGVIEWNKYIEIDNSPEAAATYYTEGTPDGIYPYATTTDENGNIYLAGNYRKTMTFYTAENSPVQLIPHNTVNWNGDSQKTVGDLFIVKLDDKGNYLGHFTTTVSGTIEREQITHLIYDNGKLYFYGTVKNSNEGSINLGSINLMPSSFDDILIGEIDTNLDVKWAKLITAFGASDSKHTTQTKNMDYINGSLYLSGMMKGGFAPYGEEKARIASKSTPLNGFVIKCDASNGEWLGGVSADEQGIGGYFGVAKGKENNLYAYGYSWATPNKGICLTTIDESSWEKTEKIALITETGMGTAWSCLADGTNFYSFSRGNKAVNFYNSEFTLPAPTGWGMFISSWKLDDIATGIETPNLAGNDTRIYGVQGGVVVNTEEPIDVYIYNITGALVKQIKVTGNETIELPKGIYIANKQKVMVY</sequence>
<comment type="caution">
    <text evidence="2">The sequence shown here is derived from an EMBL/GenBank/DDBJ whole genome shotgun (WGS) entry which is preliminary data.</text>
</comment>
<name>K0XG25_9BACT</name>
<evidence type="ECO:0000256" key="1">
    <source>
        <dbReference type="SAM" id="SignalP"/>
    </source>
</evidence>
<dbReference type="RefSeq" id="WP_008862614.1">
    <property type="nucleotide sequence ID" value="NZ_JH815205.1"/>
</dbReference>
<feature type="chain" id="PRO_5003841187" evidence="1">
    <location>
        <begin position="22"/>
        <end position="594"/>
    </location>
</feature>
<dbReference type="GeneID" id="77849428"/>
<accession>K0XG25</accession>
<dbReference type="HOGENOM" id="CLU_443348_0_0_10"/>
<dbReference type="STRING" id="742726.HMPREF9448_02224"/>
<keyword evidence="3" id="KW-1185">Reference proteome</keyword>
<dbReference type="AlphaFoldDB" id="K0XG25"/>
<keyword evidence="1" id="KW-0732">Signal</keyword>
<dbReference type="eggNOG" id="ENOG50323XP">
    <property type="taxonomic scope" value="Bacteria"/>
</dbReference>
<gene>
    <name evidence="2" type="ORF">HMPREF9448_02224</name>
</gene>
<feature type="signal peptide" evidence="1">
    <location>
        <begin position="1"/>
        <end position="21"/>
    </location>
</feature>
<protein>
    <submittedName>
        <fullName evidence="2">Por secretion system C-terminal sorting domain-containing protein</fullName>
    </submittedName>
</protein>
<evidence type="ECO:0000313" key="2">
    <source>
        <dbReference type="EMBL" id="EJZ62870.1"/>
    </source>
</evidence>
<proteinExistence type="predicted"/>